<dbReference type="InterPro" id="IPR002371">
    <property type="entry name" value="FlgK"/>
</dbReference>
<reference evidence="9 10" key="1">
    <citation type="submission" date="2021-01" db="EMBL/GenBank/DDBJ databases">
        <title>Roseomonas sp. nov, a bacterium isolated from an oil production mixture in Yumen Oilfield.</title>
        <authorList>
            <person name="Wu D."/>
        </authorList>
    </citation>
    <scope>NUCLEOTIDE SEQUENCE [LARGE SCALE GENOMIC DNA]</scope>
    <source>
        <strain evidence="9 10">ROY-5-3</strain>
    </source>
</reference>
<protein>
    <recommendedName>
        <fullName evidence="4">Flagellar hook-associated protein 1</fullName>
    </recommendedName>
</protein>
<comment type="similarity">
    <text evidence="3">Belongs to the flagella basal body rod proteins family.</text>
</comment>
<dbReference type="PANTHER" id="PTHR30033">
    <property type="entry name" value="FLAGELLAR HOOK-ASSOCIATED PROTEIN 1"/>
    <property type="match status" value="1"/>
</dbReference>
<dbReference type="Proteomes" id="UP000689967">
    <property type="component" value="Unassembled WGS sequence"/>
</dbReference>
<dbReference type="Pfam" id="PF06429">
    <property type="entry name" value="Flg_bbr_C"/>
    <property type="match status" value="1"/>
</dbReference>
<keyword evidence="10" id="KW-1185">Reference proteome</keyword>
<name>A0ABS6HDC1_9PROT</name>
<evidence type="ECO:0000256" key="6">
    <source>
        <dbReference type="ARBA" id="ARBA00023143"/>
    </source>
</evidence>
<sequence length="509" mass="51603">MTLDLALSVATSGLRLLDRQMARAADDIANAGTAGHTRKILEGNALTVAGNGQGVRANIVTRDVDLAVQAAQQRAGGDAAAAGLRVRLLGGIEAAHGSPEAGDSLGGLISDLQSSFIELREAPADPVRRSAVVTAAETVADRLNGVSDAIGAARQTAHDTLRAEVTALNTGLSEVARLNTEIKREIAAGRSTAALEDERDLVIGGIAQSIDLSVIRASSGEVTLVARGGMVLPLVQGSTPFSIADATVGAQAFHGTGGTLPGVMLNGRDVTRQLAGGRMGAAVELRDATLPRLQAELDLAASQLASRLDAQGLTLFTDTAGTVPDPTQPYAGSAMIGFAGTIRVNAAVVADPALLRDGTHTVVGSPTGPGDFTPNPAGGPSGFSTLLDRVLDFSFGAQQAEGVPQTGFATGGLGPDGTLTSPLSGLGTLAQYGAALVAEQTGLRAAASGAAERAGSLQQMLSERINERSGVDVDAEVAAMVQLQTAYGVNARVISTIQAMWDALFAAVR</sequence>
<gene>
    <name evidence="9" type="ORF">JJQ90_22045</name>
</gene>
<dbReference type="InterPro" id="IPR053927">
    <property type="entry name" value="FlgK_helical"/>
</dbReference>
<evidence type="ECO:0000256" key="3">
    <source>
        <dbReference type="ARBA" id="ARBA00009677"/>
    </source>
</evidence>
<comment type="caution">
    <text evidence="9">The sequence shown here is derived from an EMBL/GenBank/DDBJ whole genome shotgun (WGS) entry which is preliminary data.</text>
</comment>
<evidence type="ECO:0000256" key="1">
    <source>
        <dbReference type="ARBA" id="ARBA00004365"/>
    </source>
</evidence>
<evidence type="ECO:0000313" key="9">
    <source>
        <dbReference type="EMBL" id="MBU8546419.1"/>
    </source>
</evidence>
<feature type="domain" description="Flagellar hook-associated protein FlgK helical" evidence="8">
    <location>
        <begin position="101"/>
        <end position="311"/>
    </location>
</feature>
<dbReference type="RefSeq" id="WP_216878427.1">
    <property type="nucleotide sequence ID" value="NZ_JAERQM010000007.1"/>
</dbReference>
<evidence type="ECO:0000256" key="5">
    <source>
        <dbReference type="ARBA" id="ARBA00022525"/>
    </source>
</evidence>
<evidence type="ECO:0000259" key="8">
    <source>
        <dbReference type="Pfam" id="PF22638"/>
    </source>
</evidence>
<dbReference type="Pfam" id="PF22638">
    <property type="entry name" value="FlgK_D1"/>
    <property type="match status" value="1"/>
</dbReference>
<organism evidence="9 10">
    <name type="scientific">Falsiroseomonas oleicola</name>
    <dbReference type="NCBI Taxonomy" id="2801474"/>
    <lineage>
        <taxon>Bacteria</taxon>
        <taxon>Pseudomonadati</taxon>
        <taxon>Pseudomonadota</taxon>
        <taxon>Alphaproteobacteria</taxon>
        <taxon>Acetobacterales</taxon>
        <taxon>Roseomonadaceae</taxon>
        <taxon>Falsiroseomonas</taxon>
    </lineage>
</organism>
<evidence type="ECO:0000256" key="2">
    <source>
        <dbReference type="ARBA" id="ARBA00004613"/>
    </source>
</evidence>
<feature type="domain" description="Flagellar basal-body/hook protein C-terminal" evidence="7">
    <location>
        <begin position="467"/>
        <end position="504"/>
    </location>
</feature>
<evidence type="ECO:0000313" key="10">
    <source>
        <dbReference type="Proteomes" id="UP000689967"/>
    </source>
</evidence>
<dbReference type="PANTHER" id="PTHR30033:SF2">
    <property type="entry name" value="FLAGELLAR HOOK PROTEIN"/>
    <property type="match status" value="1"/>
</dbReference>
<proteinExistence type="inferred from homology"/>
<keyword evidence="5" id="KW-0964">Secreted</keyword>
<evidence type="ECO:0000256" key="4">
    <source>
        <dbReference type="ARBA" id="ARBA00016244"/>
    </source>
</evidence>
<keyword evidence="6" id="KW-0975">Bacterial flagellum</keyword>
<dbReference type="EMBL" id="JAERQM010000007">
    <property type="protein sequence ID" value="MBU8546419.1"/>
    <property type="molecule type" value="Genomic_DNA"/>
</dbReference>
<comment type="subcellular location">
    <subcellularLocation>
        <location evidence="1">Bacterial flagellum</location>
    </subcellularLocation>
    <subcellularLocation>
        <location evidence="2">Secreted</location>
    </subcellularLocation>
</comment>
<evidence type="ECO:0000259" key="7">
    <source>
        <dbReference type="Pfam" id="PF06429"/>
    </source>
</evidence>
<accession>A0ABS6HDC1</accession>
<dbReference type="InterPro" id="IPR010930">
    <property type="entry name" value="Flg_bb/hook_C_dom"/>
</dbReference>